<name>A0ABP1RZJ1_9HEXA</name>
<sequence length="605" mass="69643">MDLERVAPQLPEDILPLEVWGLILDRLRSPSDLINCNQTCKAWAKLLELRKTTFLMPQVFPLLHNYLGPTKKANEEGETEDNLIVINYSVYQEKVAEREYAKLNTVLQMRLVSHSWKESVDTYYQDHDAINDIDFMTQDEEEDLPSKIPFRPYTFGIDNVAKLESWVSKDFPPDCNPFITRYVVFEDNSRRLRYEYVDPDDGEHGADLERLQRQLRTSFKTLLESFGSQIWTVRLYLSRSGSSRIELYRLVRSYLILMPNLKAIHIVGPSDELAENGSSFEELLRQKPMPGLEHLKILGMSPISFPTSIGILSQNPKLCKLSVDNHFQEIVPLNSLRGIELPELEQLALAPDSKVDLSHVQNLVWQNLKGLKLTVDGKQLKDVFGAVSASSFSSSLERFILEVWNGHGHFEYDTEVEYLERQLAQPEWYLEEAEQQLEFEQPEWQWEQAEHMEDLTAVVEQLERLGLGAGAVQLEQQLGRLEAGAEQPEQQLELRKLKKIQLTIDIPFELETIDFLLGCPYLQEIGLDIKISSKSKEDNTSNSVIQFKSCIASMQDSNIWQLLPMLKRLEIKVTGIEGFIRRGRTLYPQTTYLFTRGKNGKITSS</sequence>
<dbReference type="InterPro" id="IPR036047">
    <property type="entry name" value="F-box-like_dom_sf"/>
</dbReference>
<evidence type="ECO:0000313" key="3">
    <source>
        <dbReference type="Proteomes" id="UP001642540"/>
    </source>
</evidence>
<dbReference type="SUPFAM" id="SSF81383">
    <property type="entry name" value="F-box domain"/>
    <property type="match status" value="1"/>
</dbReference>
<dbReference type="InterPro" id="IPR001810">
    <property type="entry name" value="F-box_dom"/>
</dbReference>
<dbReference type="Proteomes" id="UP001642540">
    <property type="component" value="Unassembled WGS sequence"/>
</dbReference>
<proteinExistence type="predicted"/>
<protein>
    <recommendedName>
        <fullName evidence="1">F-box domain-containing protein</fullName>
    </recommendedName>
</protein>
<dbReference type="CDD" id="cd09917">
    <property type="entry name" value="F-box_SF"/>
    <property type="match status" value="1"/>
</dbReference>
<feature type="domain" description="F-box" evidence="1">
    <location>
        <begin position="14"/>
        <end position="47"/>
    </location>
</feature>
<organism evidence="2 3">
    <name type="scientific">Orchesella dallaii</name>
    <dbReference type="NCBI Taxonomy" id="48710"/>
    <lineage>
        <taxon>Eukaryota</taxon>
        <taxon>Metazoa</taxon>
        <taxon>Ecdysozoa</taxon>
        <taxon>Arthropoda</taxon>
        <taxon>Hexapoda</taxon>
        <taxon>Collembola</taxon>
        <taxon>Entomobryomorpha</taxon>
        <taxon>Entomobryoidea</taxon>
        <taxon>Orchesellidae</taxon>
        <taxon>Orchesellinae</taxon>
        <taxon>Orchesella</taxon>
    </lineage>
</organism>
<comment type="caution">
    <text evidence="2">The sequence shown here is derived from an EMBL/GenBank/DDBJ whole genome shotgun (WGS) entry which is preliminary data.</text>
</comment>
<evidence type="ECO:0000313" key="2">
    <source>
        <dbReference type="EMBL" id="CAL8139200.1"/>
    </source>
</evidence>
<reference evidence="2 3" key="1">
    <citation type="submission" date="2024-08" db="EMBL/GenBank/DDBJ databases">
        <authorList>
            <person name="Cucini C."/>
            <person name="Frati F."/>
        </authorList>
    </citation>
    <scope>NUCLEOTIDE SEQUENCE [LARGE SCALE GENOMIC DNA]</scope>
</reference>
<gene>
    <name evidence="2" type="ORF">ODALV1_LOCUS27728</name>
</gene>
<keyword evidence="3" id="KW-1185">Reference proteome</keyword>
<dbReference type="Pfam" id="PF12937">
    <property type="entry name" value="F-box-like"/>
    <property type="match status" value="1"/>
</dbReference>
<evidence type="ECO:0000259" key="1">
    <source>
        <dbReference type="Pfam" id="PF12937"/>
    </source>
</evidence>
<accession>A0ABP1RZJ1</accession>
<dbReference type="EMBL" id="CAXLJM020000124">
    <property type="protein sequence ID" value="CAL8139200.1"/>
    <property type="molecule type" value="Genomic_DNA"/>
</dbReference>